<evidence type="ECO:0000313" key="3">
    <source>
        <dbReference type="Proteomes" id="UP000002220"/>
    </source>
</evidence>
<protein>
    <submittedName>
        <fullName evidence="2">Uncharacterized protein</fullName>
    </submittedName>
</protein>
<proteinExistence type="predicted"/>
<feature type="transmembrane region" description="Helical" evidence="1">
    <location>
        <begin position="20"/>
        <end position="41"/>
    </location>
</feature>
<sequence>MFISLRRGRNPPAIVSRRLVIKLVVAICCCLVLRVVQVQFLNWQRSLAMESWRLKYRTVDCSGHADEFANFVHTGSASLDRTLLPRTESGDMVIGCEGGNVIVQGVLDDDPQLGYRLRLNDGTFICPAGSTNECKLIAGYMGVDRLRLEGRLLRVWYPKWGTRQMTLWQRLLIGGRVNMHWHPSGYCYFLKDWKVIPLAEDAGLAGEGVQPNGLE</sequence>
<reference evidence="2 3" key="1">
    <citation type="journal article" date="2010" name="Stand. Genomic Sci.">
        <title>Complete genome sequence of Planctomyces limnophilus type strain (Mu 290).</title>
        <authorList>
            <person name="Labutti K."/>
            <person name="Sikorski J."/>
            <person name="Schneider S."/>
            <person name="Nolan M."/>
            <person name="Lucas S."/>
            <person name="Glavina Del Rio T."/>
            <person name="Tice H."/>
            <person name="Cheng J.F."/>
            <person name="Goodwin L."/>
            <person name="Pitluck S."/>
            <person name="Liolios K."/>
            <person name="Ivanova N."/>
            <person name="Mavromatis K."/>
            <person name="Mikhailova N."/>
            <person name="Pati A."/>
            <person name="Chen A."/>
            <person name="Palaniappan K."/>
            <person name="Land M."/>
            <person name="Hauser L."/>
            <person name="Chang Y.J."/>
            <person name="Jeffries C.D."/>
            <person name="Tindall B.J."/>
            <person name="Rohde M."/>
            <person name="Goker M."/>
            <person name="Woyke T."/>
            <person name="Bristow J."/>
            <person name="Eisen J.A."/>
            <person name="Markowitz V."/>
            <person name="Hugenholtz P."/>
            <person name="Kyrpides N.C."/>
            <person name="Klenk H.P."/>
            <person name="Lapidus A."/>
        </authorList>
    </citation>
    <scope>NUCLEOTIDE SEQUENCE [LARGE SCALE GENOMIC DNA]</scope>
    <source>
        <strain evidence="3">ATCC 43296 / DSM 3776 / IFAM 1008 / 290</strain>
    </source>
</reference>
<dbReference type="HOGENOM" id="CLU_1282242_0_0_0"/>
<dbReference type="OrthoDB" id="212211at2"/>
<keyword evidence="1" id="KW-0472">Membrane</keyword>
<keyword evidence="1" id="KW-1133">Transmembrane helix</keyword>
<keyword evidence="1" id="KW-0812">Transmembrane</keyword>
<dbReference type="AlphaFoldDB" id="D5SXU1"/>
<dbReference type="RefSeq" id="WP_013110209.1">
    <property type="nucleotide sequence ID" value="NC_014148.1"/>
</dbReference>
<dbReference type="Proteomes" id="UP000002220">
    <property type="component" value="Chromosome"/>
</dbReference>
<name>D5SXU1_PLAL2</name>
<organism evidence="2 3">
    <name type="scientific">Planctopirus limnophila (strain ATCC 43296 / DSM 3776 / IFAM 1008 / Mu 290)</name>
    <name type="common">Planctomyces limnophilus</name>
    <dbReference type="NCBI Taxonomy" id="521674"/>
    <lineage>
        <taxon>Bacteria</taxon>
        <taxon>Pseudomonadati</taxon>
        <taxon>Planctomycetota</taxon>
        <taxon>Planctomycetia</taxon>
        <taxon>Planctomycetales</taxon>
        <taxon>Planctomycetaceae</taxon>
        <taxon>Planctopirus</taxon>
    </lineage>
</organism>
<accession>D5SXU1</accession>
<dbReference type="EMBL" id="CP001744">
    <property type="protein sequence ID" value="ADG67778.1"/>
    <property type="molecule type" value="Genomic_DNA"/>
</dbReference>
<dbReference type="STRING" id="521674.Plim_1948"/>
<evidence type="ECO:0000256" key="1">
    <source>
        <dbReference type="SAM" id="Phobius"/>
    </source>
</evidence>
<evidence type="ECO:0000313" key="2">
    <source>
        <dbReference type="EMBL" id="ADG67778.1"/>
    </source>
</evidence>
<gene>
    <name evidence="2" type="ordered locus">Plim_1948</name>
</gene>
<keyword evidence="3" id="KW-1185">Reference proteome</keyword>
<dbReference type="KEGG" id="plm:Plim_1948"/>